<dbReference type="InterPro" id="IPR004827">
    <property type="entry name" value="bZIP"/>
</dbReference>
<reference evidence="3 4" key="1">
    <citation type="submission" date="2013-03" db="EMBL/GenBank/DDBJ databases">
        <title>The Genome Sequence of Cladophialophora psammophila CBS 110553.</title>
        <authorList>
            <consortium name="The Broad Institute Genomics Platform"/>
            <person name="Cuomo C."/>
            <person name="de Hoog S."/>
            <person name="Gorbushina A."/>
            <person name="Walker B."/>
            <person name="Young S.K."/>
            <person name="Zeng Q."/>
            <person name="Gargeya S."/>
            <person name="Fitzgerald M."/>
            <person name="Haas B."/>
            <person name="Abouelleil A."/>
            <person name="Allen A.W."/>
            <person name="Alvarado L."/>
            <person name="Arachchi H.M."/>
            <person name="Berlin A.M."/>
            <person name="Chapman S.B."/>
            <person name="Gainer-Dewar J."/>
            <person name="Goldberg J."/>
            <person name="Griggs A."/>
            <person name="Gujja S."/>
            <person name="Hansen M."/>
            <person name="Howarth C."/>
            <person name="Imamovic A."/>
            <person name="Ireland A."/>
            <person name="Larimer J."/>
            <person name="McCowan C."/>
            <person name="Murphy C."/>
            <person name="Pearson M."/>
            <person name="Poon T.W."/>
            <person name="Priest M."/>
            <person name="Roberts A."/>
            <person name="Saif S."/>
            <person name="Shea T."/>
            <person name="Sisk P."/>
            <person name="Sykes S."/>
            <person name="Wortman J."/>
            <person name="Nusbaum C."/>
            <person name="Birren B."/>
        </authorList>
    </citation>
    <scope>NUCLEOTIDE SEQUENCE [LARGE SCALE GENOMIC DNA]</scope>
    <source>
        <strain evidence="3 4">CBS 110553</strain>
    </source>
</reference>
<feature type="region of interest" description="Disordered" evidence="1">
    <location>
        <begin position="97"/>
        <end position="122"/>
    </location>
</feature>
<dbReference type="RefSeq" id="XP_007745566.1">
    <property type="nucleotide sequence ID" value="XM_007747376.1"/>
</dbReference>
<evidence type="ECO:0000256" key="1">
    <source>
        <dbReference type="SAM" id="MobiDB-lite"/>
    </source>
</evidence>
<evidence type="ECO:0000313" key="4">
    <source>
        <dbReference type="Proteomes" id="UP000019471"/>
    </source>
</evidence>
<organism evidence="3 4">
    <name type="scientific">Cladophialophora psammophila CBS 110553</name>
    <dbReference type="NCBI Taxonomy" id="1182543"/>
    <lineage>
        <taxon>Eukaryota</taxon>
        <taxon>Fungi</taxon>
        <taxon>Dikarya</taxon>
        <taxon>Ascomycota</taxon>
        <taxon>Pezizomycotina</taxon>
        <taxon>Eurotiomycetes</taxon>
        <taxon>Chaetothyriomycetidae</taxon>
        <taxon>Chaetothyriales</taxon>
        <taxon>Herpotrichiellaceae</taxon>
        <taxon>Cladophialophora</taxon>
    </lineage>
</organism>
<sequence length="590" mass="65906">MGGKVLCQPLTCPSANRRQRNCAAQKAYRQRQTLYVRELEEKLRSASKSDNERFQELENSNRYYRHHLLEAYKRLESTRISLESVLHSVAGAIGMQNKSQRHQKCEDTPGGHVETPSSDADPNTFQPHDLNVLSVEPSTTFLGPPVEGPSLSSPDDFALLDMPPGIDGLDEPASNPLMTTEIFDIRNQGTKDVEGLVLEHEPHQAPEQVPLMDEFFPSSSQTNGKFSHMPPQLTFDLSQMSYKGFPSLTDLSPVVLDANGSRVRNTNSPFSDHISLVEYLIRQEWCKFAARGGGEHSSSLQNSISFMLSTFTSVSWESMRPFWIYTKAHLPVINVTSWRLSPCHETYVKLASWYRPTHVQLAVPHPAVIDWVPFPSLRDRLILLHSCNPRLDEIICEIADSYVMEIDFSRLVSGVEPCLVYVRALDLIAAISSTEESRTTFHEGHPVPLTQQDGFASDLEFLAPTTSKEFSQGAFSSDASPTWSESLPAPSVAAIFGSKTLALQALLMLEMDRGPGAMKLHPAFFERHPELYDSRSEGVIARGIAISPSHNGHMKPTPLLKPLDPKTLTKYSEMARWYFDVSFGDEKGTS</sequence>
<dbReference type="InterPro" id="IPR021833">
    <property type="entry name" value="DUF3425"/>
</dbReference>
<dbReference type="EMBL" id="AMGX01000010">
    <property type="protein sequence ID" value="EXJ69714.1"/>
    <property type="molecule type" value="Genomic_DNA"/>
</dbReference>
<dbReference type="Gene3D" id="1.20.5.170">
    <property type="match status" value="1"/>
</dbReference>
<evidence type="ECO:0000259" key="2">
    <source>
        <dbReference type="PROSITE" id="PS00036"/>
    </source>
</evidence>
<dbReference type="eggNOG" id="ENOG502SMID">
    <property type="taxonomic scope" value="Eukaryota"/>
</dbReference>
<dbReference type="OrthoDB" id="10261951at2759"/>
<keyword evidence="4" id="KW-1185">Reference proteome</keyword>
<dbReference type="HOGENOM" id="CLU_038488_0_0_1"/>
<feature type="domain" description="BZIP" evidence="2">
    <location>
        <begin position="17"/>
        <end position="31"/>
    </location>
</feature>
<dbReference type="GO" id="GO:0003700">
    <property type="term" value="F:DNA-binding transcription factor activity"/>
    <property type="evidence" value="ECO:0007669"/>
    <property type="project" value="InterPro"/>
</dbReference>
<evidence type="ECO:0000313" key="3">
    <source>
        <dbReference type="EMBL" id="EXJ69714.1"/>
    </source>
</evidence>
<comment type="caution">
    <text evidence="3">The sequence shown here is derived from an EMBL/GenBank/DDBJ whole genome shotgun (WGS) entry which is preliminary data.</text>
</comment>
<dbReference type="PANTHER" id="PTHR38116:SF9">
    <property type="entry name" value="BZIP DOMAIN-CONTAINING PROTEIN"/>
    <property type="match status" value="1"/>
</dbReference>
<dbReference type="PANTHER" id="PTHR38116">
    <property type="entry name" value="CHROMOSOME 7, WHOLE GENOME SHOTGUN SEQUENCE"/>
    <property type="match status" value="1"/>
</dbReference>
<name>W9XH74_9EURO</name>
<dbReference type="AlphaFoldDB" id="W9XH74"/>
<proteinExistence type="predicted"/>
<protein>
    <recommendedName>
        <fullName evidence="2">BZIP domain-containing protein</fullName>
    </recommendedName>
</protein>
<accession>W9XH74</accession>
<dbReference type="CDD" id="cd14688">
    <property type="entry name" value="bZIP_YAP"/>
    <property type="match status" value="1"/>
</dbReference>
<dbReference type="Proteomes" id="UP000019471">
    <property type="component" value="Unassembled WGS sequence"/>
</dbReference>
<gene>
    <name evidence="3" type="ORF">A1O5_06785</name>
</gene>
<dbReference type="GeneID" id="19191493"/>
<dbReference type="Pfam" id="PF11905">
    <property type="entry name" value="DUF3425"/>
    <property type="match status" value="1"/>
</dbReference>
<dbReference type="PROSITE" id="PS00036">
    <property type="entry name" value="BZIP_BASIC"/>
    <property type="match status" value="1"/>
</dbReference>